<evidence type="ECO:0000313" key="5">
    <source>
        <dbReference type="EMBL" id="CAF1221349.1"/>
    </source>
</evidence>
<dbReference type="InterPro" id="IPR036424">
    <property type="entry name" value="UPP_synth-like_sf"/>
</dbReference>
<gene>
    <name evidence="5" type="ORF">EDS130_LOCUS26437</name>
</gene>
<dbReference type="OrthoDB" id="4173905at2759"/>
<organism evidence="5 6">
    <name type="scientific">Adineta ricciae</name>
    <name type="common">Rotifer</name>
    <dbReference type="NCBI Taxonomy" id="249248"/>
    <lineage>
        <taxon>Eukaryota</taxon>
        <taxon>Metazoa</taxon>
        <taxon>Spiralia</taxon>
        <taxon>Gnathifera</taxon>
        <taxon>Rotifera</taxon>
        <taxon>Eurotatoria</taxon>
        <taxon>Bdelloidea</taxon>
        <taxon>Adinetida</taxon>
        <taxon>Adinetidae</taxon>
        <taxon>Adineta</taxon>
    </lineage>
</organism>
<evidence type="ECO:0000256" key="1">
    <source>
        <dbReference type="ARBA" id="ARBA00005432"/>
    </source>
</evidence>
<dbReference type="Gene3D" id="3.40.1180.10">
    <property type="entry name" value="Decaprenyl diphosphate synthase-like"/>
    <property type="match status" value="1"/>
</dbReference>
<dbReference type="InterPro" id="IPR001441">
    <property type="entry name" value="UPP_synth-like"/>
</dbReference>
<dbReference type="GO" id="GO:0005783">
    <property type="term" value="C:endoplasmic reticulum"/>
    <property type="evidence" value="ECO:0007669"/>
    <property type="project" value="TreeGrafter"/>
</dbReference>
<dbReference type="HAMAP" id="MF_01139">
    <property type="entry name" value="ISPT"/>
    <property type="match status" value="1"/>
</dbReference>
<dbReference type="PROSITE" id="PS01066">
    <property type="entry name" value="UPP_SYNTHASE"/>
    <property type="match status" value="1"/>
</dbReference>
<dbReference type="PANTHER" id="PTHR10291:SF43">
    <property type="entry name" value="DEHYDRODOLICHYL DIPHOSPHATE SYNTHASE COMPLEX SUBUNIT DHDDS"/>
    <property type="match status" value="1"/>
</dbReference>
<keyword evidence="2 4" id="KW-0808">Transferase</keyword>
<evidence type="ECO:0000313" key="6">
    <source>
        <dbReference type="Proteomes" id="UP000663852"/>
    </source>
</evidence>
<dbReference type="GO" id="GO:0016094">
    <property type="term" value="P:polyprenol biosynthetic process"/>
    <property type="evidence" value="ECO:0007669"/>
    <property type="project" value="TreeGrafter"/>
</dbReference>
<comment type="caution">
    <text evidence="5">The sequence shown here is derived from an EMBL/GenBank/DDBJ whole genome shotgun (WGS) entry which is preliminary data.</text>
</comment>
<comment type="catalytic activity">
    <reaction evidence="3">
        <text>n isopentenyl diphosphate + (2E,6E)-farnesyl diphosphate = a di-trans,poly-cis-polyprenyl diphosphate + n diphosphate</text>
        <dbReference type="Rhea" id="RHEA:53008"/>
        <dbReference type="Rhea" id="RHEA-COMP:19494"/>
        <dbReference type="ChEBI" id="CHEBI:33019"/>
        <dbReference type="ChEBI" id="CHEBI:128769"/>
        <dbReference type="ChEBI" id="CHEBI:136960"/>
        <dbReference type="ChEBI" id="CHEBI:175763"/>
        <dbReference type="EC" id="2.5.1.87"/>
    </reaction>
</comment>
<keyword evidence="4" id="KW-1133">Transmembrane helix</keyword>
<protein>
    <recommendedName>
        <fullName evidence="4">Alkyl transferase</fullName>
        <ecNumber evidence="4">2.5.1.-</ecNumber>
    </recommendedName>
</protein>
<dbReference type="InterPro" id="IPR018520">
    <property type="entry name" value="UPP_synth-like_CS"/>
</dbReference>
<evidence type="ECO:0000256" key="4">
    <source>
        <dbReference type="RuleBase" id="RU363018"/>
    </source>
</evidence>
<dbReference type="CDD" id="cd00475">
    <property type="entry name" value="Cis_IPPS"/>
    <property type="match status" value="1"/>
</dbReference>
<keyword evidence="4" id="KW-0812">Transmembrane</keyword>
<dbReference type="AlphaFoldDB" id="A0A814XWV7"/>
<keyword evidence="4" id="KW-0472">Membrane</keyword>
<feature type="transmembrane region" description="Helical" evidence="4">
    <location>
        <begin position="232"/>
        <end position="254"/>
    </location>
</feature>
<dbReference type="NCBIfam" id="TIGR00055">
    <property type="entry name" value="uppS"/>
    <property type="match status" value="1"/>
</dbReference>
<dbReference type="GO" id="GO:0045547">
    <property type="term" value="F:ditrans,polycis-polyprenyl diphosphate synthase [(2E,6E)-farnesyl diphosphate specific] activity"/>
    <property type="evidence" value="ECO:0007669"/>
    <property type="project" value="UniProtKB-EC"/>
</dbReference>
<dbReference type="Proteomes" id="UP000663852">
    <property type="component" value="Unassembled WGS sequence"/>
</dbReference>
<dbReference type="Pfam" id="PF01255">
    <property type="entry name" value="Prenyltransf"/>
    <property type="match status" value="1"/>
</dbReference>
<dbReference type="SUPFAM" id="SSF64005">
    <property type="entry name" value="Undecaprenyl diphosphate synthase"/>
    <property type="match status" value="1"/>
</dbReference>
<reference evidence="5" key="1">
    <citation type="submission" date="2021-02" db="EMBL/GenBank/DDBJ databases">
        <authorList>
            <person name="Nowell W R."/>
        </authorList>
    </citation>
    <scope>NUCLEOTIDE SEQUENCE</scope>
</reference>
<dbReference type="PANTHER" id="PTHR10291">
    <property type="entry name" value="DEHYDRODOLICHYL DIPHOSPHATE SYNTHASE FAMILY MEMBER"/>
    <property type="match status" value="1"/>
</dbReference>
<evidence type="ECO:0000256" key="2">
    <source>
        <dbReference type="ARBA" id="ARBA00022679"/>
    </source>
</evidence>
<name>A0A814XWV7_ADIRI</name>
<proteinExistence type="inferred from homology"/>
<comment type="similarity">
    <text evidence="1 4">Belongs to the UPP synthase family.</text>
</comment>
<evidence type="ECO:0000256" key="3">
    <source>
        <dbReference type="ARBA" id="ARBA00047353"/>
    </source>
</evidence>
<sequence length="306" mass="36147">MSVLAFNDANSVHYSWLQRFAGNIIRYGCTSRLRHIAIVMDGNRRFAREHNFERARGHTLGAERLFDVCQWCHDLGINELSVYAFSLENLKRSQDEIDTLMDIARVKLNEIEKSLDKIHEQQICIRIVGNLDLLPEDIRQSSYHLMKETDHYKSFILNVCFYYTSRNEIANVLQDLAKGCEKNLLQIDDIDDDLIIQSLIASTSQTGHLPDVFLRTSGELRLSDFMLLQCRFSMWIFADVYWPAFTIWHLYWIILQYEMKSKTLVNVQNQCKTILQQTKSLDEQKIERIQVYLSWLEQRRIERIKL</sequence>
<accession>A0A814XWV7</accession>
<dbReference type="EC" id="2.5.1.-" evidence="4"/>
<dbReference type="EMBL" id="CAJNOJ010000160">
    <property type="protein sequence ID" value="CAF1221349.1"/>
    <property type="molecule type" value="Genomic_DNA"/>
</dbReference>